<dbReference type="RefSeq" id="WP_273631586.1">
    <property type="nucleotide sequence ID" value="NZ_CP117167.1"/>
</dbReference>
<dbReference type="Pfam" id="PF00756">
    <property type="entry name" value="Esterase"/>
    <property type="match status" value="1"/>
</dbReference>
<accession>A0ABY7TAD8</accession>
<comment type="similarity">
    <text evidence="1">Belongs to the esterase D family.</text>
</comment>
<evidence type="ECO:0000256" key="2">
    <source>
        <dbReference type="ARBA" id="ARBA00022801"/>
    </source>
</evidence>
<dbReference type="GO" id="GO:0016787">
    <property type="term" value="F:hydrolase activity"/>
    <property type="evidence" value="ECO:0007669"/>
    <property type="project" value="UniProtKB-KW"/>
</dbReference>
<sequence>MKSFTIPFLLLLLVIGAKAQAIKNGLVVIGQMDSVQSKILGEKRQIGVYVPPAMYPDQRFPVLYLLDGYTNFEQLVALVFHLGIVNRTCPPMIIVGIDNTDRTRDLTPTHSTFSLSPGPNPGAATSGGGEKFLAYIEKELMPHIDSLYPTTPYKAFIGHSLGGLMVMNALINHPQLFNDYIAIDPSMWWDKQNLLQQVNPAFAQKNYAGKNLFLAMANTMPPGMDTLQARKDSSNTTLHPRSIMALYDLLRSNPRNRLNYDFNYYKNESHGTVPLIAEYDALHFLFRDYALAFAPEQNPDYTTNATKFDVSALITVQFKQLSTRLGCTVLPPEYLVNDMANDFLHHKNEANAYRLFALNIENYPGSFHAYDSMGDYYKFKHDRKKAAEYYAKSLKINESPETRSKIIALGNKN</sequence>
<feature type="repeat" description="TPR" evidence="3">
    <location>
        <begin position="367"/>
        <end position="400"/>
    </location>
</feature>
<reference evidence="4 5" key="1">
    <citation type="submission" date="2023-02" db="EMBL/GenBank/DDBJ databases">
        <title>Genome sequence of Mucilaginibacter jinjuensis strain KACC 16571.</title>
        <authorList>
            <person name="Kim S."/>
            <person name="Heo J."/>
            <person name="Kwon S.-W."/>
        </authorList>
    </citation>
    <scope>NUCLEOTIDE SEQUENCE [LARGE SCALE GENOMIC DNA]</scope>
    <source>
        <strain evidence="4 5">KACC 16571</strain>
    </source>
</reference>
<dbReference type="InterPro" id="IPR029058">
    <property type="entry name" value="AB_hydrolase_fold"/>
</dbReference>
<dbReference type="InterPro" id="IPR000801">
    <property type="entry name" value="Esterase-like"/>
</dbReference>
<dbReference type="InterPro" id="IPR052558">
    <property type="entry name" value="Siderophore_Hydrolase_D"/>
</dbReference>
<dbReference type="InterPro" id="IPR019734">
    <property type="entry name" value="TPR_rpt"/>
</dbReference>
<keyword evidence="5" id="KW-1185">Reference proteome</keyword>
<dbReference type="EMBL" id="CP117167">
    <property type="protein sequence ID" value="WCT13301.1"/>
    <property type="molecule type" value="Genomic_DNA"/>
</dbReference>
<organism evidence="4 5">
    <name type="scientific">Mucilaginibacter jinjuensis</name>
    <dbReference type="NCBI Taxonomy" id="1176721"/>
    <lineage>
        <taxon>Bacteria</taxon>
        <taxon>Pseudomonadati</taxon>
        <taxon>Bacteroidota</taxon>
        <taxon>Sphingobacteriia</taxon>
        <taxon>Sphingobacteriales</taxon>
        <taxon>Sphingobacteriaceae</taxon>
        <taxon>Mucilaginibacter</taxon>
    </lineage>
</organism>
<gene>
    <name evidence="4" type="ORF">PQO05_05065</name>
</gene>
<name>A0ABY7TAD8_9SPHI</name>
<dbReference type="SUPFAM" id="SSF53474">
    <property type="entry name" value="alpha/beta-Hydrolases"/>
    <property type="match status" value="1"/>
</dbReference>
<evidence type="ECO:0000313" key="4">
    <source>
        <dbReference type="EMBL" id="WCT13301.1"/>
    </source>
</evidence>
<protein>
    <submittedName>
        <fullName evidence="4">Alpha/beta hydrolase-fold protein</fullName>
    </submittedName>
</protein>
<dbReference type="Proteomes" id="UP001216139">
    <property type="component" value="Chromosome"/>
</dbReference>
<evidence type="ECO:0000313" key="5">
    <source>
        <dbReference type="Proteomes" id="UP001216139"/>
    </source>
</evidence>
<dbReference type="PROSITE" id="PS50005">
    <property type="entry name" value="TPR"/>
    <property type="match status" value="1"/>
</dbReference>
<proteinExistence type="inferred from homology"/>
<dbReference type="PANTHER" id="PTHR40841:SF2">
    <property type="entry name" value="SIDEROPHORE-DEGRADING ESTERASE (EUROFUNG)"/>
    <property type="match status" value="1"/>
</dbReference>
<evidence type="ECO:0000256" key="3">
    <source>
        <dbReference type="PROSITE-ProRule" id="PRU00339"/>
    </source>
</evidence>
<keyword evidence="3" id="KW-0802">TPR repeat</keyword>
<dbReference type="PANTHER" id="PTHR40841">
    <property type="entry name" value="SIDEROPHORE TRIACETYLFUSARININE C ESTERASE"/>
    <property type="match status" value="1"/>
</dbReference>
<evidence type="ECO:0000256" key="1">
    <source>
        <dbReference type="ARBA" id="ARBA00005622"/>
    </source>
</evidence>
<keyword evidence="2 4" id="KW-0378">Hydrolase</keyword>
<dbReference type="Gene3D" id="3.40.50.1820">
    <property type="entry name" value="alpha/beta hydrolase"/>
    <property type="match status" value="1"/>
</dbReference>